<dbReference type="EMBL" id="VSRR010007746">
    <property type="protein sequence ID" value="MPC47452.1"/>
    <property type="molecule type" value="Genomic_DNA"/>
</dbReference>
<comment type="caution">
    <text evidence="1">The sequence shown here is derived from an EMBL/GenBank/DDBJ whole genome shotgun (WGS) entry which is preliminary data.</text>
</comment>
<evidence type="ECO:0000313" key="1">
    <source>
        <dbReference type="EMBL" id="MPC47452.1"/>
    </source>
</evidence>
<organism evidence="1 2">
    <name type="scientific">Portunus trituberculatus</name>
    <name type="common">Swimming crab</name>
    <name type="synonym">Neptunus trituberculatus</name>
    <dbReference type="NCBI Taxonomy" id="210409"/>
    <lineage>
        <taxon>Eukaryota</taxon>
        <taxon>Metazoa</taxon>
        <taxon>Ecdysozoa</taxon>
        <taxon>Arthropoda</taxon>
        <taxon>Crustacea</taxon>
        <taxon>Multicrustacea</taxon>
        <taxon>Malacostraca</taxon>
        <taxon>Eumalacostraca</taxon>
        <taxon>Eucarida</taxon>
        <taxon>Decapoda</taxon>
        <taxon>Pleocyemata</taxon>
        <taxon>Brachyura</taxon>
        <taxon>Eubrachyura</taxon>
        <taxon>Portunoidea</taxon>
        <taxon>Portunidae</taxon>
        <taxon>Portuninae</taxon>
        <taxon>Portunus</taxon>
    </lineage>
</organism>
<gene>
    <name evidence="1" type="ORF">E2C01_041199</name>
</gene>
<evidence type="ECO:0000313" key="2">
    <source>
        <dbReference type="Proteomes" id="UP000324222"/>
    </source>
</evidence>
<keyword evidence="2" id="KW-1185">Reference proteome</keyword>
<sequence length="236" mass="25130">MMNLNPPPILLQFNLDPTYFPVYLLRAAAAAAEGGRALISCPARLALIPHAAAAAAAAVPEWDILGICAWNPSLALILSEADQNRGQDVLGCLAPLIVGWLDTVPGAEYTGKCFSGLYSRYSENSTGARFTERFVFRAECGQYWWRGILVVWRDVIFFYFGTVAAGCTLAGGVRGGDGGGGGGGGGCGALIDSRAPKIDHHLATTTIELRLPLWNIKQRILSSPLQLLCAIASCYV</sequence>
<accession>A0A5B7FLY0</accession>
<dbReference type="Proteomes" id="UP000324222">
    <property type="component" value="Unassembled WGS sequence"/>
</dbReference>
<protein>
    <submittedName>
        <fullName evidence="1">Uncharacterized protein</fullName>
    </submittedName>
</protein>
<proteinExistence type="predicted"/>
<dbReference type="AlphaFoldDB" id="A0A5B7FLY0"/>
<name>A0A5B7FLY0_PORTR</name>
<reference evidence="1 2" key="1">
    <citation type="submission" date="2019-05" db="EMBL/GenBank/DDBJ databases">
        <title>Another draft genome of Portunus trituberculatus and its Hox gene families provides insights of decapod evolution.</title>
        <authorList>
            <person name="Jeong J.-H."/>
            <person name="Song I."/>
            <person name="Kim S."/>
            <person name="Choi T."/>
            <person name="Kim D."/>
            <person name="Ryu S."/>
            <person name="Kim W."/>
        </authorList>
    </citation>
    <scope>NUCLEOTIDE SEQUENCE [LARGE SCALE GENOMIC DNA]</scope>
    <source>
        <tissue evidence="1">Muscle</tissue>
    </source>
</reference>